<sequence length="96" mass="10891">MARLKKPLGQIIKRRIRLHEPALKALTICIVFVFTGIFLRFSTPLLIPNLGISGVQTESFEYTEQSETSGESLGKCSAAWKTILLYIYNSHVPWDH</sequence>
<keyword evidence="1" id="KW-0472">Membrane</keyword>
<name>A6EZM6_9GAMM</name>
<dbReference type="Proteomes" id="UP000005856">
    <property type="component" value="Unassembled WGS sequence"/>
</dbReference>
<dbReference type="RefSeq" id="WP_007153473.1">
    <property type="nucleotide sequence ID" value="NZ_ABCP01000010.1"/>
</dbReference>
<keyword evidence="1" id="KW-1133">Transmembrane helix</keyword>
<evidence type="ECO:0000313" key="2">
    <source>
        <dbReference type="EMBL" id="EDM47995.1"/>
    </source>
</evidence>
<reference evidence="2 3" key="1">
    <citation type="submission" date="2007-06" db="EMBL/GenBank/DDBJ databases">
        <authorList>
            <person name="Green D."/>
            <person name="Ferriera S."/>
            <person name="Johnson J."/>
            <person name="Kravitz S."/>
            <person name="Beeson K."/>
            <person name="Sutton G."/>
            <person name="Rogers Y.-H."/>
            <person name="Friedman R."/>
            <person name="Frazier M."/>
            <person name="Venter J.C."/>
        </authorList>
    </citation>
    <scope>NUCLEOTIDE SEQUENCE [LARGE SCALE GENOMIC DNA]</scope>
    <source>
        <strain evidence="2 3">DG893</strain>
    </source>
</reference>
<gene>
    <name evidence="2" type="ORF">MDG893_14083</name>
</gene>
<organism evidence="2 3">
    <name type="scientific">Marinobacter algicola DG893</name>
    <dbReference type="NCBI Taxonomy" id="443152"/>
    <lineage>
        <taxon>Bacteria</taxon>
        <taxon>Pseudomonadati</taxon>
        <taxon>Pseudomonadota</taxon>
        <taxon>Gammaproteobacteria</taxon>
        <taxon>Pseudomonadales</taxon>
        <taxon>Marinobacteraceae</taxon>
        <taxon>Marinobacter</taxon>
    </lineage>
</organism>
<evidence type="ECO:0000256" key="1">
    <source>
        <dbReference type="SAM" id="Phobius"/>
    </source>
</evidence>
<protein>
    <submittedName>
        <fullName evidence="2">Uncharacterized protein</fullName>
    </submittedName>
</protein>
<keyword evidence="1" id="KW-0812">Transmembrane</keyword>
<keyword evidence="3" id="KW-1185">Reference proteome</keyword>
<dbReference type="STRING" id="443152.MDG893_14083"/>
<accession>A6EZM6</accession>
<comment type="caution">
    <text evidence="2">The sequence shown here is derived from an EMBL/GenBank/DDBJ whole genome shotgun (WGS) entry which is preliminary data.</text>
</comment>
<evidence type="ECO:0000313" key="3">
    <source>
        <dbReference type="Proteomes" id="UP000005856"/>
    </source>
</evidence>
<proteinExistence type="predicted"/>
<dbReference type="AlphaFoldDB" id="A6EZM6"/>
<feature type="transmembrane region" description="Helical" evidence="1">
    <location>
        <begin position="21"/>
        <end position="41"/>
    </location>
</feature>
<dbReference type="EMBL" id="ABCP01000010">
    <property type="protein sequence ID" value="EDM47995.1"/>
    <property type="molecule type" value="Genomic_DNA"/>
</dbReference>